<dbReference type="AlphaFoldDB" id="A0A2T2NWM6"/>
<sequence length="258" mass="27730">EPLLVNYTITESCATPASTREILTLIYPSPNASPIEVTAQSQIVTSYLPEMTWCIGPPIALIPLTGPPYLNSSSNGTIQYSTSMDGPMSCETVYVPIATTVCATTLTGIASKITVSECDQEITFSSECGFSLETPTPTGSNNYTLVTLAPTIRSMLTYYLAPWQSLTTGGTPSDVDIKMCTVLGSGKLECSCYREVWEVVVVTETMTTQRHIQLATTLTGPGTLLVETMQVFITDTVETIDLSTTLLIGEEIETESTS</sequence>
<accession>A0A2T2NWM6</accession>
<name>A0A2T2NWM6_CORCC</name>
<dbReference type="OrthoDB" id="4121208at2759"/>
<keyword evidence="2" id="KW-1185">Reference proteome</keyword>
<proteinExistence type="predicted"/>
<evidence type="ECO:0000313" key="1">
    <source>
        <dbReference type="EMBL" id="PSN69822.1"/>
    </source>
</evidence>
<evidence type="ECO:0000313" key="2">
    <source>
        <dbReference type="Proteomes" id="UP000240883"/>
    </source>
</evidence>
<dbReference type="STRING" id="1448308.A0A2T2NWM6"/>
<dbReference type="EMBL" id="KZ678132">
    <property type="protein sequence ID" value="PSN69822.1"/>
    <property type="molecule type" value="Genomic_DNA"/>
</dbReference>
<protein>
    <submittedName>
        <fullName evidence="1">Uncharacterized protein</fullName>
    </submittedName>
</protein>
<gene>
    <name evidence="1" type="ORF">BS50DRAFT_456781</name>
</gene>
<dbReference type="Proteomes" id="UP000240883">
    <property type="component" value="Unassembled WGS sequence"/>
</dbReference>
<feature type="non-terminal residue" evidence="1">
    <location>
        <position position="258"/>
    </location>
</feature>
<reference evidence="1 2" key="1">
    <citation type="journal article" date="2018" name="Front. Microbiol.">
        <title>Genome-Wide Analysis of Corynespora cassiicola Leaf Fall Disease Putative Effectors.</title>
        <authorList>
            <person name="Lopez D."/>
            <person name="Ribeiro S."/>
            <person name="Label P."/>
            <person name="Fumanal B."/>
            <person name="Venisse J.S."/>
            <person name="Kohler A."/>
            <person name="de Oliveira R.R."/>
            <person name="Labutti K."/>
            <person name="Lipzen A."/>
            <person name="Lail K."/>
            <person name="Bauer D."/>
            <person name="Ohm R.A."/>
            <person name="Barry K.W."/>
            <person name="Spatafora J."/>
            <person name="Grigoriev I.V."/>
            <person name="Martin F.M."/>
            <person name="Pujade-Renaud V."/>
        </authorList>
    </citation>
    <scope>NUCLEOTIDE SEQUENCE [LARGE SCALE GENOMIC DNA]</scope>
    <source>
        <strain evidence="1 2">Philippines</strain>
    </source>
</reference>
<organism evidence="1 2">
    <name type="scientific">Corynespora cassiicola Philippines</name>
    <dbReference type="NCBI Taxonomy" id="1448308"/>
    <lineage>
        <taxon>Eukaryota</taxon>
        <taxon>Fungi</taxon>
        <taxon>Dikarya</taxon>
        <taxon>Ascomycota</taxon>
        <taxon>Pezizomycotina</taxon>
        <taxon>Dothideomycetes</taxon>
        <taxon>Pleosporomycetidae</taxon>
        <taxon>Pleosporales</taxon>
        <taxon>Corynesporascaceae</taxon>
        <taxon>Corynespora</taxon>
    </lineage>
</organism>
<feature type="non-terminal residue" evidence="1">
    <location>
        <position position="1"/>
    </location>
</feature>